<gene>
    <name evidence="1" type="primary">rsoA_2</name>
    <name evidence="1" type="ORF">SRABI133_03911</name>
</gene>
<proteinExistence type="predicted"/>
<evidence type="ECO:0000313" key="2">
    <source>
        <dbReference type="Proteomes" id="UP000789326"/>
    </source>
</evidence>
<dbReference type="AlphaFoldDB" id="A0A9W4L4D6"/>
<dbReference type="RefSeq" id="WP_096340836.1">
    <property type="nucleotide sequence ID" value="NZ_CAKKMG010000073.1"/>
</dbReference>
<dbReference type="EMBL" id="CAKKMG010000073">
    <property type="protein sequence ID" value="CAH0279932.1"/>
    <property type="molecule type" value="Genomic_DNA"/>
</dbReference>
<name>A0A9W4L4D6_9BACI</name>
<reference evidence="1" key="1">
    <citation type="submission" date="2021-11" db="EMBL/GenBank/DDBJ databases">
        <authorList>
            <person name="Bulgarelli D."/>
        </authorList>
    </citation>
    <scope>NUCLEOTIDE SEQUENCE</scope>
    <source>
        <strain evidence="1">Bi133</strain>
    </source>
</reference>
<dbReference type="Proteomes" id="UP000789326">
    <property type="component" value="Unassembled WGS sequence"/>
</dbReference>
<sequence length="70" mass="8349">MECRIKNQILEEKNIEELLDEFQLKIKKSLSNTSPQEREDLEQQVKMKIIEKLPHISNTSTGFWDFLKDV</sequence>
<organism evidence="1 2">
    <name type="scientific">Peribacillus simplex</name>
    <dbReference type="NCBI Taxonomy" id="1478"/>
    <lineage>
        <taxon>Bacteria</taxon>
        <taxon>Bacillati</taxon>
        <taxon>Bacillota</taxon>
        <taxon>Bacilli</taxon>
        <taxon>Bacillales</taxon>
        <taxon>Bacillaceae</taxon>
        <taxon>Peribacillus</taxon>
    </lineage>
</organism>
<protein>
    <submittedName>
        <fullName evidence="1">Sigma-O factor regulatory protein RsoA</fullName>
    </submittedName>
</protein>
<accession>A0A9W4L4D6</accession>
<evidence type="ECO:0000313" key="1">
    <source>
        <dbReference type="EMBL" id="CAH0279932.1"/>
    </source>
</evidence>
<comment type="caution">
    <text evidence="1">The sequence shown here is derived from an EMBL/GenBank/DDBJ whole genome shotgun (WGS) entry which is preliminary data.</text>
</comment>